<accession>A0ABW0NF52</accession>
<protein>
    <submittedName>
        <fullName evidence="2">Uncharacterized protein</fullName>
    </submittedName>
</protein>
<dbReference type="RefSeq" id="WP_376851493.1">
    <property type="nucleotide sequence ID" value="NZ_JBHSMF010000009.1"/>
</dbReference>
<feature type="region of interest" description="Disordered" evidence="1">
    <location>
        <begin position="1"/>
        <end position="25"/>
    </location>
</feature>
<comment type="caution">
    <text evidence="2">The sequence shown here is derived from an EMBL/GenBank/DDBJ whole genome shotgun (WGS) entry which is preliminary data.</text>
</comment>
<dbReference type="Gene3D" id="2.60.120.10">
    <property type="entry name" value="Jelly Rolls"/>
    <property type="match status" value="1"/>
</dbReference>
<evidence type="ECO:0000313" key="3">
    <source>
        <dbReference type="Proteomes" id="UP001596037"/>
    </source>
</evidence>
<sequence length="288" mass="31048">MATSTPHVRERGFADFSAAPPETAGGHRRWLAGAHNFWLEWIEFGEGGTAPTFESDFETILLAPRGALHLSPADAAVHATDILPHCACIVPAGRYAVIGDAGAACVLIASQRGDIGGRRVLGAQSAATGADPRVLPTGRPYRRTVSAGQIRVMDIDAIMASRDKPRLKMLQTETLSINIVEYRGARDRAALSPHAHSEFEQGSLAITGEFVHHLRVPWSGDAGQWRDDEHLTAHSPSLLVVPVEMIHTTEGVGDGHHFLVDVFSPPRRDFIDKGWVFNSADYAGVGAD</sequence>
<name>A0ABW0NF52_9BURK</name>
<evidence type="ECO:0000256" key="1">
    <source>
        <dbReference type="SAM" id="MobiDB-lite"/>
    </source>
</evidence>
<proteinExistence type="predicted"/>
<evidence type="ECO:0000313" key="2">
    <source>
        <dbReference type="EMBL" id="MFC5499276.1"/>
    </source>
</evidence>
<keyword evidence="3" id="KW-1185">Reference proteome</keyword>
<organism evidence="2 3">
    <name type="scientific">Caenimonas terrae</name>
    <dbReference type="NCBI Taxonomy" id="696074"/>
    <lineage>
        <taxon>Bacteria</taxon>
        <taxon>Pseudomonadati</taxon>
        <taxon>Pseudomonadota</taxon>
        <taxon>Betaproteobacteria</taxon>
        <taxon>Burkholderiales</taxon>
        <taxon>Comamonadaceae</taxon>
        <taxon>Caenimonas</taxon>
    </lineage>
</organism>
<dbReference type="InterPro" id="IPR014710">
    <property type="entry name" value="RmlC-like_jellyroll"/>
</dbReference>
<gene>
    <name evidence="2" type="ORF">ACFPOE_17150</name>
</gene>
<reference evidence="3" key="1">
    <citation type="journal article" date="2019" name="Int. J. Syst. Evol. Microbiol.">
        <title>The Global Catalogue of Microorganisms (GCM) 10K type strain sequencing project: providing services to taxonomists for standard genome sequencing and annotation.</title>
        <authorList>
            <consortium name="The Broad Institute Genomics Platform"/>
            <consortium name="The Broad Institute Genome Sequencing Center for Infectious Disease"/>
            <person name="Wu L."/>
            <person name="Ma J."/>
        </authorList>
    </citation>
    <scope>NUCLEOTIDE SEQUENCE [LARGE SCALE GENOMIC DNA]</scope>
    <source>
        <strain evidence="3">CCUG 57401</strain>
    </source>
</reference>
<dbReference type="Proteomes" id="UP001596037">
    <property type="component" value="Unassembled WGS sequence"/>
</dbReference>
<dbReference type="EMBL" id="JBHSMF010000009">
    <property type="protein sequence ID" value="MFC5499276.1"/>
    <property type="molecule type" value="Genomic_DNA"/>
</dbReference>